<evidence type="ECO:0000256" key="1">
    <source>
        <dbReference type="SAM" id="SignalP"/>
    </source>
</evidence>
<reference evidence="2 3" key="1">
    <citation type="journal article" date="2017" name="Nat. Commun.">
        <title>In situ click chemistry generation of cyclooxygenase-2 inhibitors.</title>
        <authorList>
            <person name="Bhardwaj A."/>
            <person name="Kaur J."/>
            <person name="Wuest M."/>
            <person name="Wuest F."/>
        </authorList>
    </citation>
    <scope>NUCLEOTIDE SEQUENCE [LARGE SCALE GENOMIC DNA]</scope>
    <source>
        <strain evidence="2">S2_012_000_R3_94</strain>
    </source>
</reference>
<comment type="caution">
    <text evidence="2">The sequence shown here is derived from an EMBL/GenBank/DDBJ whole genome shotgun (WGS) entry which is preliminary data.</text>
</comment>
<keyword evidence="1" id="KW-0732">Signal</keyword>
<gene>
    <name evidence="2" type="ORF">DI616_01910</name>
</gene>
<organism evidence="2 3">
    <name type="scientific">Paracoccus denitrificans</name>
    <dbReference type="NCBI Taxonomy" id="266"/>
    <lineage>
        <taxon>Bacteria</taxon>
        <taxon>Pseudomonadati</taxon>
        <taxon>Pseudomonadota</taxon>
        <taxon>Alphaproteobacteria</taxon>
        <taxon>Rhodobacterales</taxon>
        <taxon>Paracoccaceae</taxon>
        <taxon>Paracoccus</taxon>
    </lineage>
</organism>
<feature type="chain" id="PRO_5022035166" evidence="1">
    <location>
        <begin position="18"/>
        <end position="163"/>
    </location>
</feature>
<sequence>MKLILVLGTSLSAAGMAAGFALIANQALSRESAKIAAPYRATLPSRVVPDLGVPPISAQRAPLVQDRPAENLSLAAVATSGNAAINQGETQIASEAASSALLPAQRPPRRPVQVALADPAPVGVSGFAAAGTQPAGVDAPVVGQQRSIPAENFKYLPLIGVYR</sequence>
<accession>A0A533IDD5</accession>
<feature type="signal peptide" evidence="1">
    <location>
        <begin position="1"/>
        <end position="17"/>
    </location>
</feature>
<dbReference type="EMBL" id="VAFL01000001">
    <property type="protein sequence ID" value="TKW68771.1"/>
    <property type="molecule type" value="Genomic_DNA"/>
</dbReference>
<evidence type="ECO:0000313" key="3">
    <source>
        <dbReference type="Proteomes" id="UP000315344"/>
    </source>
</evidence>
<evidence type="ECO:0000313" key="2">
    <source>
        <dbReference type="EMBL" id="TKW68771.1"/>
    </source>
</evidence>
<protein>
    <submittedName>
        <fullName evidence="2">Uncharacterized protein</fullName>
    </submittedName>
</protein>
<proteinExistence type="predicted"/>
<name>A0A533IDD5_PARDE</name>
<dbReference type="AlphaFoldDB" id="A0A533IDD5"/>
<dbReference type="Proteomes" id="UP000315344">
    <property type="component" value="Unassembled WGS sequence"/>
</dbReference>